<keyword evidence="5" id="KW-0698">rRNA processing</keyword>
<protein>
    <recommendedName>
        <fullName evidence="3">H/ACA ribonucleoprotein complex non-core subunit NAF1</fullName>
    </recommendedName>
</protein>
<feature type="region of interest" description="Disordered" evidence="9">
    <location>
        <begin position="348"/>
        <end position="381"/>
    </location>
</feature>
<dbReference type="Proteomes" id="UP001626550">
    <property type="component" value="Unassembled WGS sequence"/>
</dbReference>
<evidence type="ECO:0000256" key="7">
    <source>
        <dbReference type="ARBA" id="ARBA00022884"/>
    </source>
</evidence>
<evidence type="ECO:0000256" key="6">
    <source>
        <dbReference type="ARBA" id="ARBA00022553"/>
    </source>
</evidence>
<keyword evidence="8" id="KW-0539">Nucleus</keyword>
<name>A0ABD2QL56_9PLAT</name>
<evidence type="ECO:0000256" key="5">
    <source>
        <dbReference type="ARBA" id="ARBA00022552"/>
    </source>
</evidence>
<feature type="compositionally biased region" description="Polar residues" evidence="9">
    <location>
        <begin position="348"/>
        <end position="361"/>
    </location>
</feature>
<organism evidence="10 11">
    <name type="scientific">Cichlidogyrus casuarinus</name>
    <dbReference type="NCBI Taxonomy" id="1844966"/>
    <lineage>
        <taxon>Eukaryota</taxon>
        <taxon>Metazoa</taxon>
        <taxon>Spiralia</taxon>
        <taxon>Lophotrochozoa</taxon>
        <taxon>Platyhelminthes</taxon>
        <taxon>Monogenea</taxon>
        <taxon>Monopisthocotylea</taxon>
        <taxon>Dactylogyridea</taxon>
        <taxon>Ancyrocephalidae</taxon>
        <taxon>Cichlidogyrus</taxon>
    </lineage>
</organism>
<dbReference type="EMBL" id="JBJKFK010000165">
    <property type="protein sequence ID" value="KAL3319161.1"/>
    <property type="molecule type" value="Genomic_DNA"/>
</dbReference>
<dbReference type="GO" id="GO:0003723">
    <property type="term" value="F:RNA binding"/>
    <property type="evidence" value="ECO:0007669"/>
    <property type="project" value="UniProtKB-KW"/>
</dbReference>
<dbReference type="InterPro" id="IPR009000">
    <property type="entry name" value="Transl_B-barrel_sf"/>
</dbReference>
<dbReference type="SUPFAM" id="SSF50447">
    <property type="entry name" value="Translation proteins"/>
    <property type="match status" value="1"/>
</dbReference>
<dbReference type="GO" id="GO:0005634">
    <property type="term" value="C:nucleus"/>
    <property type="evidence" value="ECO:0007669"/>
    <property type="project" value="UniProtKB-SubCell"/>
</dbReference>
<accession>A0ABD2QL56</accession>
<proteinExistence type="inferred from homology"/>
<feature type="region of interest" description="Disordered" evidence="9">
    <location>
        <begin position="249"/>
        <end position="295"/>
    </location>
</feature>
<dbReference type="Pfam" id="PF04410">
    <property type="entry name" value="Gar1"/>
    <property type="match status" value="1"/>
</dbReference>
<dbReference type="PANTHER" id="PTHR31633">
    <property type="entry name" value="H/ACA RIBONUCLEOPROTEIN COMPLEX NON-CORE SUBUNIT NAF1"/>
    <property type="match status" value="1"/>
</dbReference>
<dbReference type="Gene3D" id="2.40.10.230">
    <property type="entry name" value="Probable tRNA pseudouridine synthase domain"/>
    <property type="match status" value="1"/>
</dbReference>
<feature type="compositionally biased region" description="Polar residues" evidence="9">
    <location>
        <begin position="284"/>
        <end position="295"/>
    </location>
</feature>
<feature type="compositionally biased region" description="Basic residues" evidence="9">
    <location>
        <begin position="267"/>
        <end position="278"/>
    </location>
</feature>
<comment type="subcellular location">
    <subcellularLocation>
        <location evidence="1">Nucleus</location>
    </subcellularLocation>
</comment>
<gene>
    <name evidence="10" type="ORF">Ciccas_002173</name>
</gene>
<evidence type="ECO:0000256" key="2">
    <source>
        <dbReference type="ARBA" id="ARBA00009801"/>
    </source>
</evidence>
<evidence type="ECO:0000256" key="4">
    <source>
        <dbReference type="ARBA" id="ARBA00022517"/>
    </source>
</evidence>
<keyword evidence="4" id="KW-0690">Ribosome biogenesis</keyword>
<feature type="compositionally biased region" description="Basic and acidic residues" evidence="9">
    <location>
        <begin position="257"/>
        <end position="266"/>
    </location>
</feature>
<dbReference type="AlphaFoldDB" id="A0ABD2QL56"/>
<keyword evidence="11" id="KW-1185">Reference proteome</keyword>
<sequence length="416" mass="46941">MDLQTELTVINENTDLFYMASHAFGLNTDSGTFLQPSENLINFADYRDPNKIDLSEFISSESSDDDVDNDKAEDKIKTVKIVEDKKWIAPSAFPVDIMPGYCPPVIKPLSQTSKIAPFGRVRGIICRCAIVTPHPDKDPLNIGTALFFENRKALGEVYELFGTVKLPEYLVVLPDCPAIQIGPAPRPYKRPDGYTREKEIEEFKKKVSDLEIPDVKVGDIVYYAPDEHLLTLPVLLGKLNIPNEEIVSSGEEPAFSDDDKEREYQRAKKTKPTRKRLNDRKPMINSQNNPWNRSLKSDTNSCYGSYFSQPTFTAPRNTQAVSYLSHPAFGCQPSIQQPPPVWMQQIPTYLSQPSPAPSTHSWYDEEPSSSQPQKANLSYDEQVESRAFEVAARAMRTINPNATLKEIEELIKTSMK</sequence>
<evidence type="ECO:0000256" key="8">
    <source>
        <dbReference type="ARBA" id="ARBA00023242"/>
    </source>
</evidence>
<evidence type="ECO:0000313" key="11">
    <source>
        <dbReference type="Proteomes" id="UP001626550"/>
    </source>
</evidence>
<dbReference type="InterPro" id="IPR038664">
    <property type="entry name" value="Gar1/Naf1_Cbf5-bd_sf"/>
</dbReference>
<dbReference type="InterPro" id="IPR007504">
    <property type="entry name" value="H/ACA_rnp_Gar1/Naf1"/>
</dbReference>
<evidence type="ECO:0000313" key="10">
    <source>
        <dbReference type="EMBL" id="KAL3319161.1"/>
    </source>
</evidence>
<reference evidence="10 11" key="1">
    <citation type="submission" date="2024-11" db="EMBL/GenBank/DDBJ databases">
        <title>Adaptive evolution of stress response genes in parasites aligns with host niche diversity.</title>
        <authorList>
            <person name="Hahn C."/>
            <person name="Resl P."/>
        </authorList>
    </citation>
    <scope>NUCLEOTIDE SEQUENCE [LARGE SCALE GENOMIC DNA]</scope>
    <source>
        <strain evidence="10">EGGRZ-B1_66</strain>
        <tissue evidence="10">Body</tissue>
    </source>
</reference>
<comment type="caution">
    <text evidence="10">The sequence shown here is derived from an EMBL/GenBank/DDBJ whole genome shotgun (WGS) entry which is preliminary data.</text>
</comment>
<evidence type="ECO:0000256" key="3">
    <source>
        <dbReference type="ARBA" id="ARBA00021438"/>
    </source>
</evidence>
<comment type="similarity">
    <text evidence="2">Belongs to the NAF1 family.</text>
</comment>
<evidence type="ECO:0000256" key="1">
    <source>
        <dbReference type="ARBA" id="ARBA00004123"/>
    </source>
</evidence>
<dbReference type="PANTHER" id="PTHR31633:SF1">
    <property type="entry name" value="H_ACA RIBONUCLEOPROTEIN COMPLEX NON-CORE SUBUNIT NAF1"/>
    <property type="match status" value="1"/>
</dbReference>
<evidence type="ECO:0000256" key="9">
    <source>
        <dbReference type="SAM" id="MobiDB-lite"/>
    </source>
</evidence>
<keyword evidence="7" id="KW-0694">RNA-binding</keyword>
<dbReference type="InterPro" id="IPR040309">
    <property type="entry name" value="Naf1"/>
</dbReference>
<dbReference type="GO" id="GO:0006364">
    <property type="term" value="P:rRNA processing"/>
    <property type="evidence" value="ECO:0007669"/>
    <property type="project" value="UniProtKB-KW"/>
</dbReference>
<keyword evidence="6" id="KW-0597">Phosphoprotein</keyword>